<dbReference type="PANTHER" id="PTHR14162:SF1">
    <property type="entry name" value="MUCOSAL ADDRESSIN CELL ADHESION MOLECULE 1"/>
    <property type="match status" value="1"/>
</dbReference>
<dbReference type="STRING" id="9986.ENSOCUP00000028642"/>
<dbReference type="GO" id="GO:0016020">
    <property type="term" value="C:membrane"/>
    <property type="evidence" value="ECO:0007669"/>
    <property type="project" value="InterPro"/>
</dbReference>
<dbReference type="GO" id="GO:0098640">
    <property type="term" value="F:integrin binding involved in cell-matrix adhesion"/>
    <property type="evidence" value="ECO:0007669"/>
    <property type="project" value="InterPro"/>
</dbReference>
<dbReference type="Proteomes" id="UP000001811">
    <property type="component" value="Unplaced"/>
</dbReference>
<feature type="region of interest" description="Disordered" evidence="1">
    <location>
        <begin position="1"/>
        <end position="121"/>
    </location>
</feature>
<dbReference type="GeneTree" id="ENSGT00510000049549"/>
<dbReference type="Ensembl" id="ENSOCUT00000058317.1">
    <property type="protein sequence ID" value="ENSOCUP00000028642.1"/>
    <property type="gene ID" value="ENSOCUG00000034732.1"/>
</dbReference>
<name>A0A5F9C506_RABIT</name>
<organism evidence="2 3">
    <name type="scientific">Oryctolagus cuniculus</name>
    <name type="common">Rabbit</name>
    <dbReference type="NCBI Taxonomy" id="9986"/>
    <lineage>
        <taxon>Eukaryota</taxon>
        <taxon>Metazoa</taxon>
        <taxon>Chordata</taxon>
        <taxon>Craniata</taxon>
        <taxon>Vertebrata</taxon>
        <taxon>Euteleostomi</taxon>
        <taxon>Mammalia</taxon>
        <taxon>Eutheria</taxon>
        <taxon>Euarchontoglires</taxon>
        <taxon>Glires</taxon>
        <taxon>Lagomorpha</taxon>
        <taxon>Leporidae</taxon>
        <taxon>Oryctolagus</taxon>
    </lineage>
</organism>
<feature type="compositionally biased region" description="Pro residues" evidence="1">
    <location>
        <begin position="79"/>
        <end position="98"/>
    </location>
</feature>
<reference evidence="2" key="3">
    <citation type="submission" date="2025-09" db="UniProtKB">
        <authorList>
            <consortium name="Ensembl"/>
        </authorList>
    </citation>
    <scope>IDENTIFICATION</scope>
    <source>
        <strain evidence="2">Thorbecke</strain>
    </source>
</reference>
<sequence>MRLQGLELSRARDIPVLHGQTTLKTPGPTSPEPPDPGPQEHPNQTSREPLHPISPKPLDPYSPNPTPQKPPNQTTSQEPPDPISPKPPDPYSPNPTPRKPPDLTSWEPPDMASPTGTCRPKILQAPRPSAAKAHLELLCEVACGPGVAVHWTLAPGGLAAYERTEAGARAWLRVPLTRDSPEGWFQCRMEPGGQVASLYVHGRQEGECRPGSGERAARKGAAGALPLTRAAPRAGEPRALSFVAAERLPLLSDPEAQCKGAVSFQGGCAPRNPGAGAEGRTRSSLIDPFVLLLQPRGRPWPCGPAAWRWRCCCCWLPSPATCGDAAAAPPRGEDPARQVLRGLR</sequence>
<accession>A0A5F9C506</accession>
<dbReference type="GO" id="GO:0050901">
    <property type="term" value="P:leukocyte tethering or rolling"/>
    <property type="evidence" value="ECO:0007669"/>
    <property type="project" value="TreeGrafter"/>
</dbReference>
<protein>
    <submittedName>
        <fullName evidence="2">Uncharacterized protein</fullName>
    </submittedName>
</protein>
<proteinExistence type="predicted"/>
<dbReference type="AlphaFoldDB" id="A0A5F9C506"/>
<reference evidence="2" key="2">
    <citation type="submission" date="2025-08" db="UniProtKB">
        <authorList>
            <consortium name="Ensembl"/>
        </authorList>
    </citation>
    <scope>IDENTIFICATION</scope>
    <source>
        <strain evidence="2">Thorbecke</strain>
    </source>
</reference>
<dbReference type="PANTHER" id="PTHR14162">
    <property type="entry name" value="MUCOSAL ADDRESSIN CELL ADHESION MOLECULE-1"/>
    <property type="match status" value="1"/>
</dbReference>
<evidence type="ECO:0000256" key="1">
    <source>
        <dbReference type="SAM" id="MobiDB-lite"/>
    </source>
</evidence>
<dbReference type="InterPro" id="IPR037413">
    <property type="entry name" value="MADCAM1"/>
</dbReference>
<dbReference type="GO" id="GO:0034113">
    <property type="term" value="P:heterotypic cell-cell adhesion"/>
    <property type="evidence" value="ECO:0007669"/>
    <property type="project" value="TreeGrafter"/>
</dbReference>
<reference evidence="2 3" key="1">
    <citation type="journal article" date="2011" name="Nature">
        <title>A high-resolution map of human evolutionary constraint using 29 mammals.</title>
        <authorList>
            <person name="Lindblad-Toh K."/>
            <person name="Garber M."/>
            <person name="Zuk O."/>
            <person name="Lin M.F."/>
            <person name="Parker B.J."/>
            <person name="Washietl S."/>
            <person name="Kheradpour P."/>
            <person name="Ernst J."/>
            <person name="Jordan G."/>
            <person name="Mauceli E."/>
            <person name="Ward L.D."/>
            <person name="Lowe C.B."/>
            <person name="Holloway A.K."/>
            <person name="Clamp M."/>
            <person name="Gnerre S."/>
            <person name="Alfoldi J."/>
            <person name="Beal K."/>
            <person name="Chang J."/>
            <person name="Clawson H."/>
            <person name="Cuff J."/>
            <person name="Di Palma F."/>
            <person name="Fitzgerald S."/>
            <person name="Flicek P."/>
            <person name="Guttman M."/>
            <person name="Hubisz M.J."/>
            <person name="Jaffe D.B."/>
            <person name="Jungreis I."/>
            <person name="Kent W.J."/>
            <person name="Kostka D."/>
            <person name="Lara M."/>
            <person name="Martins A.L."/>
            <person name="Massingham T."/>
            <person name="Moltke I."/>
            <person name="Raney B.J."/>
            <person name="Rasmussen M.D."/>
            <person name="Robinson J."/>
            <person name="Stark A."/>
            <person name="Vilella A.J."/>
            <person name="Wen J."/>
            <person name="Xie X."/>
            <person name="Zody M.C."/>
            <person name="Baldwin J."/>
            <person name="Bloom T."/>
            <person name="Chin C.W."/>
            <person name="Heiman D."/>
            <person name="Nicol R."/>
            <person name="Nusbaum C."/>
            <person name="Young S."/>
            <person name="Wilkinson J."/>
            <person name="Worley K.C."/>
            <person name="Kovar C.L."/>
            <person name="Muzny D.M."/>
            <person name="Gibbs R.A."/>
            <person name="Cree A."/>
            <person name="Dihn H.H."/>
            <person name="Fowler G."/>
            <person name="Jhangiani S."/>
            <person name="Joshi V."/>
            <person name="Lee S."/>
            <person name="Lewis L.R."/>
            <person name="Nazareth L.V."/>
            <person name="Okwuonu G."/>
            <person name="Santibanez J."/>
            <person name="Warren W.C."/>
            <person name="Mardis E.R."/>
            <person name="Weinstock G.M."/>
            <person name="Wilson R.K."/>
            <person name="Delehaunty K."/>
            <person name="Dooling D."/>
            <person name="Fronik C."/>
            <person name="Fulton L."/>
            <person name="Fulton B."/>
            <person name="Graves T."/>
            <person name="Minx P."/>
            <person name="Sodergren E."/>
            <person name="Birney E."/>
            <person name="Margulies E.H."/>
            <person name="Herrero J."/>
            <person name="Green E.D."/>
            <person name="Haussler D."/>
            <person name="Siepel A."/>
            <person name="Goldman N."/>
            <person name="Pollard K.S."/>
            <person name="Pedersen J.S."/>
            <person name="Lander E.S."/>
            <person name="Kellis M."/>
        </authorList>
    </citation>
    <scope>NUCLEOTIDE SEQUENCE [LARGE SCALE GENOMIC DNA]</scope>
    <source>
        <strain evidence="3">Thorbecke</strain>
    </source>
</reference>
<dbReference type="GO" id="GO:0007229">
    <property type="term" value="P:integrin-mediated signaling pathway"/>
    <property type="evidence" value="ECO:0007669"/>
    <property type="project" value="InterPro"/>
</dbReference>
<keyword evidence="3" id="KW-1185">Reference proteome</keyword>
<evidence type="ECO:0000313" key="3">
    <source>
        <dbReference type="Proteomes" id="UP000001811"/>
    </source>
</evidence>
<feature type="compositionally biased region" description="Pro residues" evidence="1">
    <location>
        <begin position="28"/>
        <end position="39"/>
    </location>
</feature>
<evidence type="ECO:0000313" key="2">
    <source>
        <dbReference type="Ensembl" id="ENSOCUP00000028642.1"/>
    </source>
</evidence>
<feature type="compositionally biased region" description="Pro residues" evidence="1">
    <location>
        <begin position="52"/>
        <end position="70"/>
    </location>
</feature>
<dbReference type="InParanoid" id="A0A5F9C506"/>
<dbReference type="GO" id="GO:2000403">
    <property type="term" value="P:positive regulation of lymphocyte migration"/>
    <property type="evidence" value="ECO:0007669"/>
    <property type="project" value="InterPro"/>
</dbReference>
<dbReference type="Bgee" id="ENSOCUG00000034732">
    <property type="expression patterns" value="Expressed in uterus and 4 other cell types or tissues"/>
</dbReference>